<dbReference type="Pfam" id="PF11706">
    <property type="entry name" value="zf-CGNR"/>
    <property type="match status" value="1"/>
</dbReference>
<protein>
    <submittedName>
        <fullName evidence="2">RNA-binding protein</fullName>
    </submittedName>
</protein>
<evidence type="ECO:0000313" key="3">
    <source>
        <dbReference type="Proteomes" id="UP000460221"/>
    </source>
</evidence>
<dbReference type="Pfam" id="PF07336">
    <property type="entry name" value="ABATE"/>
    <property type="match status" value="1"/>
</dbReference>
<accession>A0A7K1FHE7</accession>
<dbReference type="Proteomes" id="UP000460221">
    <property type="component" value="Unassembled WGS sequence"/>
</dbReference>
<dbReference type="InterPro" id="IPR021005">
    <property type="entry name" value="Znf_CGNR"/>
</dbReference>
<sequence length="182" mass="20340">MVFPHDTEYALESAAALVNTGRDPSGTDLLPDVAGLDTFVDRWGWTGRRDHDETELAAVQALRPRLEVFWGQDRDAAVDMVNELLAEFRALPQLVRHDQWDYHLHATRAEAPLADRMAVEAAMAIVDVIRLDELGRLLVCAATDCTDVHIDLSRNRSRRFCSTGCANRTNVAAFRARRANAV</sequence>
<reference evidence="2 3" key="1">
    <citation type="submission" date="2019-11" db="EMBL/GenBank/DDBJ databases">
        <authorList>
            <person name="Jiang L.-Q."/>
        </authorList>
    </citation>
    <scope>NUCLEOTIDE SEQUENCE [LARGE SCALE GENOMIC DNA]</scope>
    <source>
        <strain evidence="2 3">YIM 132087</strain>
    </source>
</reference>
<comment type="caution">
    <text evidence="2">The sequence shown here is derived from an EMBL/GenBank/DDBJ whole genome shotgun (WGS) entry which is preliminary data.</text>
</comment>
<organism evidence="2 3">
    <name type="scientific">Nakamurella alba</name>
    <dbReference type="NCBI Taxonomy" id="2665158"/>
    <lineage>
        <taxon>Bacteria</taxon>
        <taxon>Bacillati</taxon>
        <taxon>Actinomycetota</taxon>
        <taxon>Actinomycetes</taxon>
        <taxon>Nakamurellales</taxon>
        <taxon>Nakamurellaceae</taxon>
        <taxon>Nakamurella</taxon>
    </lineage>
</organism>
<evidence type="ECO:0000313" key="2">
    <source>
        <dbReference type="EMBL" id="MTD12879.1"/>
    </source>
</evidence>
<dbReference type="InterPro" id="IPR010852">
    <property type="entry name" value="ABATE"/>
</dbReference>
<dbReference type="PANTHER" id="PTHR35525">
    <property type="entry name" value="BLL6575 PROTEIN"/>
    <property type="match status" value="1"/>
</dbReference>
<dbReference type="EMBL" id="WLYK01000001">
    <property type="protein sequence ID" value="MTD12879.1"/>
    <property type="molecule type" value="Genomic_DNA"/>
</dbReference>
<gene>
    <name evidence="2" type="ORF">GIS00_02825</name>
</gene>
<dbReference type="PANTHER" id="PTHR35525:SF3">
    <property type="entry name" value="BLL6575 PROTEIN"/>
    <property type="match status" value="1"/>
</dbReference>
<dbReference type="InterPro" id="IPR023286">
    <property type="entry name" value="ABATE_dom_sf"/>
</dbReference>
<keyword evidence="3" id="KW-1185">Reference proteome</keyword>
<feature type="domain" description="Zinc finger CGNR" evidence="1">
    <location>
        <begin position="136"/>
        <end position="178"/>
    </location>
</feature>
<dbReference type="RefSeq" id="WP_322097398.1">
    <property type="nucleotide sequence ID" value="NZ_WLYK01000001.1"/>
</dbReference>
<dbReference type="SUPFAM" id="SSF160904">
    <property type="entry name" value="Jann2411-like"/>
    <property type="match status" value="1"/>
</dbReference>
<dbReference type="AlphaFoldDB" id="A0A7K1FHE7"/>
<evidence type="ECO:0000259" key="1">
    <source>
        <dbReference type="Pfam" id="PF11706"/>
    </source>
</evidence>
<dbReference type="Gene3D" id="1.10.3300.10">
    <property type="entry name" value="Jann2411-like domain"/>
    <property type="match status" value="1"/>
</dbReference>
<proteinExistence type="predicted"/>
<name>A0A7K1FHE7_9ACTN</name>